<evidence type="ECO:0000256" key="1">
    <source>
        <dbReference type="SAM" id="Phobius"/>
    </source>
</evidence>
<gene>
    <name evidence="2" type="primary">fxsA</name>
    <name evidence="2" type="ORF">EYB31_23855</name>
</gene>
<protein>
    <submittedName>
        <fullName evidence="2">Membrane protein FxsA</fullName>
    </submittedName>
</protein>
<dbReference type="EMBL" id="SIRE01000018">
    <property type="protein sequence ID" value="TBL75050.1"/>
    <property type="molecule type" value="Genomic_DNA"/>
</dbReference>
<dbReference type="PANTHER" id="PTHR35335">
    <property type="entry name" value="UPF0716 PROTEIN FXSA"/>
    <property type="match status" value="1"/>
</dbReference>
<evidence type="ECO:0000313" key="2">
    <source>
        <dbReference type="EMBL" id="TBL75050.1"/>
    </source>
</evidence>
<reference evidence="2 3" key="1">
    <citation type="submission" date="2019-02" db="EMBL/GenBank/DDBJ databases">
        <title>Paenibacillus sp. nov., isolated from surface-sterilized tissue of Thalictrum simplex L.</title>
        <authorList>
            <person name="Tuo L."/>
        </authorList>
    </citation>
    <scope>NUCLEOTIDE SEQUENCE [LARGE SCALE GENOMIC DNA]</scope>
    <source>
        <strain evidence="2 3">N2SHLJ1</strain>
    </source>
</reference>
<proteinExistence type="predicted"/>
<keyword evidence="1" id="KW-1133">Transmembrane helix</keyword>
<dbReference type="PANTHER" id="PTHR35335:SF1">
    <property type="entry name" value="UPF0716 PROTEIN FXSA"/>
    <property type="match status" value="1"/>
</dbReference>
<dbReference type="AlphaFoldDB" id="A0A4Q9DMT6"/>
<dbReference type="OrthoDB" id="9792788at2"/>
<dbReference type="GO" id="GO:0016020">
    <property type="term" value="C:membrane"/>
    <property type="evidence" value="ECO:0007669"/>
    <property type="project" value="InterPro"/>
</dbReference>
<dbReference type="NCBIfam" id="NF008528">
    <property type="entry name" value="PRK11463.1-2"/>
    <property type="match status" value="1"/>
</dbReference>
<feature type="transmembrane region" description="Helical" evidence="1">
    <location>
        <begin position="29"/>
        <end position="47"/>
    </location>
</feature>
<sequence length="131" mass="14623">MFKALVALMIIVPAIEIWGVITVGKIIGAWETVALLLLTGFVGAFIARREARRVWEYAQVQLRQGQIPGDSIVEGICIFAGGVLLMSPGFFTDIVGFLLVFPLTRPFFKALVLAYIRKKIANGQVHMFKRW</sequence>
<feature type="transmembrane region" description="Helical" evidence="1">
    <location>
        <begin position="67"/>
        <end position="88"/>
    </location>
</feature>
<dbReference type="Proteomes" id="UP000293142">
    <property type="component" value="Unassembled WGS sequence"/>
</dbReference>
<dbReference type="InterPro" id="IPR007313">
    <property type="entry name" value="FxsA"/>
</dbReference>
<feature type="transmembrane region" description="Helical" evidence="1">
    <location>
        <begin position="94"/>
        <end position="116"/>
    </location>
</feature>
<organism evidence="2 3">
    <name type="scientific">Paenibacillus thalictri</name>
    <dbReference type="NCBI Taxonomy" id="2527873"/>
    <lineage>
        <taxon>Bacteria</taxon>
        <taxon>Bacillati</taxon>
        <taxon>Bacillota</taxon>
        <taxon>Bacilli</taxon>
        <taxon>Bacillales</taxon>
        <taxon>Paenibacillaceae</taxon>
        <taxon>Paenibacillus</taxon>
    </lineage>
</organism>
<keyword evidence="1" id="KW-0812">Transmembrane</keyword>
<dbReference type="Pfam" id="PF04186">
    <property type="entry name" value="FxsA"/>
    <property type="match status" value="1"/>
</dbReference>
<evidence type="ECO:0000313" key="3">
    <source>
        <dbReference type="Proteomes" id="UP000293142"/>
    </source>
</evidence>
<dbReference type="RefSeq" id="WP_131015945.1">
    <property type="nucleotide sequence ID" value="NZ_SIRE01000018.1"/>
</dbReference>
<accession>A0A4Q9DMT6</accession>
<name>A0A4Q9DMT6_9BACL</name>
<keyword evidence="1" id="KW-0472">Membrane</keyword>
<comment type="caution">
    <text evidence="2">The sequence shown here is derived from an EMBL/GenBank/DDBJ whole genome shotgun (WGS) entry which is preliminary data.</text>
</comment>
<keyword evidence="3" id="KW-1185">Reference proteome</keyword>